<dbReference type="EMBL" id="CAII01000089">
    <property type="protein sequence ID" value="CCH96269.1"/>
    <property type="molecule type" value="Genomic_DNA"/>
</dbReference>
<evidence type="ECO:0000313" key="1">
    <source>
        <dbReference type="EMBL" id="CCH96269.1"/>
    </source>
</evidence>
<dbReference type="AlphaFoldDB" id="I4FKU4"/>
<evidence type="ECO:0000313" key="2">
    <source>
        <dbReference type="Proteomes" id="UP000003172"/>
    </source>
</evidence>
<gene>
    <name evidence="1" type="ORF">MICAB_1790019</name>
</gene>
<dbReference type="Proteomes" id="UP000003172">
    <property type="component" value="Unassembled WGS sequence"/>
</dbReference>
<reference evidence="1 2" key="1">
    <citation type="submission" date="2012-04" db="EMBL/GenBank/DDBJ databases">
        <authorList>
            <person name="Genoscope - CEA"/>
        </authorList>
    </citation>
    <scope>NUCLEOTIDE SEQUENCE [LARGE SCALE GENOMIC DNA]</scope>
    <source>
        <strain evidence="1 2">9717</strain>
    </source>
</reference>
<comment type="caution">
    <text evidence="1">The sequence shown here is derived from an EMBL/GenBank/DDBJ whole genome shotgun (WGS) entry which is preliminary data.</text>
</comment>
<name>I4FKU4_MICAE</name>
<dbReference type="HOGENOM" id="CLU_3100827_0_0_3"/>
<sequence>MKACKEIGGYQPVTWLAGRDKSRYPQVYRTHPLESSNYEAFDRMIGVANQK</sequence>
<accession>I4FKU4</accession>
<protein>
    <submittedName>
        <fullName evidence="1">Uncharacterized protein</fullName>
    </submittedName>
</protein>
<proteinExistence type="predicted"/>
<organism evidence="1 2">
    <name type="scientific">Microcystis aeruginosa PCC 9717</name>
    <dbReference type="NCBI Taxonomy" id="1160286"/>
    <lineage>
        <taxon>Bacteria</taxon>
        <taxon>Bacillati</taxon>
        <taxon>Cyanobacteriota</taxon>
        <taxon>Cyanophyceae</taxon>
        <taxon>Oscillatoriophycideae</taxon>
        <taxon>Chroococcales</taxon>
        <taxon>Microcystaceae</taxon>
        <taxon>Microcystis</taxon>
    </lineage>
</organism>
<dbReference type="RefSeq" id="WP_002758367.1">
    <property type="nucleotide sequence ID" value="NZ_HE972686.1"/>
</dbReference>